<proteinExistence type="inferred from homology"/>
<dbReference type="GO" id="GO:0016887">
    <property type="term" value="F:ATP hydrolysis activity"/>
    <property type="evidence" value="ECO:0007669"/>
    <property type="project" value="InterPro"/>
</dbReference>
<dbReference type="SUPFAM" id="SSF52540">
    <property type="entry name" value="P-loop containing nucleoside triphosphate hydrolases"/>
    <property type="match status" value="1"/>
</dbReference>
<dbReference type="PROSITE" id="PS00211">
    <property type="entry name" value="ABC_TRANSPORTER_1"/>
    <property type="match status" value="1"/>
</dbReference>
<dbReference type="InterPro" id="IPR027417">
    <property type="entry name" value="P-loop_NTPase"/>
</dbReference>
<dbReference type="PROSITE" id="PS50893">
    <property type="entry name" value="ABC_TRANSPORTER_2"/>
    <property type="match status" value="1"/>
</dbReference>
<dbReference type="InterPro" id="IPR013563">
    <property type="entry name" value="Oligopep_ABC_C"/>
</dbReference>
<dbReference type="GO" id="GO:0005524">
    <property type="term" value="F:ATP binding"/>
    <property type="evidence" value="ECO:0007669"/>
    <property type="project" value="UniProtKB-KW"/>
</dbReference>
<dbReference type="NCBIfam" id="TIGR01727">
    <property type="entry name" value="oligo_HPY"/>
    <property type="match status" value="1"/>
</dbReference>
<dbReference type="InterPro" id="IPR003439">
    <property type="entry name" value="ABC_transporter-like_ATP-bd"/>
</dbReference>
<keyword evidence="3" id="KW-0547">Nucleotide-binding</keyword>
<evidence type="ECO:0000313" key="7">
    <source>
        <dbReference type="Proteomes" id="UP000280696"/>
    </source>
</evidence>
<dbReference type="FunFam" id="3.40.50.300:FF:000016">
    <property type="entry name" value="Oligopeptide ABC transporter ATP-binding component"/>
    <property type="match status" value="1"/>
</dbReference>
<organism evidence="6 7">
    <name type="scientific">Parablautia intestinalis</name>
    <dbReference type="NCBI Taxonomy" id="2320100"/>
    <lineage>
        <taxon>Bacteria</taxon>
        <taxon>Bacillati</taxon>
        <taxon>Bacillota</taxon>
        <taxon>Clostridia</taxon>
        <taxon>Lachnospirales</taxon>
        <taxon>Lachnospiraceae</taxon>
        <taxon>Parablautia</taxon>
    </lineage>
</organism>
<keyword evidence="2" id="KW-0813">Transport</keyword>
<dbReference type="OrthoDB" id="9767950at2"/>
<protein>
    <submittedName>
        <fullName evidence="6">ABC transporter ATP-binding protein</fullName>
    </submittedName>
</protein>
<keyword evidence="7" id="KW-1185">Reference proteome</keyword>
<evidence type="ECO:0000313" key="6">
    <source>
        <dbReference type="EMBL" id="RKI91703.1"/>
    </source>
</evidence>
<dbReference type="Proteomes" id="UP000280696">
    <property type="component" value="Unassembled WGS sequence"/>
</dbReference>
<evidence type="ECO:0000259" key="5">
    <source>
        <dbReference type="PROSITE" id="PS50893"/>
    </source>
</evidence>
<name>A0A3A9AVY5_9FIRM</name>
<dbReference type="SMART" id="SM00382">
    <property type="entry name" value="AAA"/>
    <property type="match status" value="1"/>
</dbReference>
<sequence>MRCDEGRGNHALNDIQKTPLIQVENLKKYYPVKGGIINHTTGYVKAVDGVSFSIMEGETLGLVGESGCGKSTIGRQLVGLERPTEGRIYYKGRDLAGMSKAEMQKIRTQLQMVFQDPYSSLNPRKHIYEILSQPMLYHKISDKGTVEKDILKILDMVGLPRNVLGRYPHEFSGGQRQRIGIAKALSLNPGFIVCDEPVSALDVSIQAQILNLLKELQKELHLTLLFVGHGLGAVNYVSNRIAVMYLGRIVEMGEAKEIFNHPVHPYTRALLDAVPVPDPGERDKKYSPLQGEIGNSASLPQGCRFHPRCPYAADICRQKEPEMLGMKPEDEGFDGNLKDDNGGYAGHYAACPVVMLSKNVNSASKNG</sequence>
<dbReference type="GO" id="GO:0055085">
    <property type="term" value="P:transmembrane transport"/>
    <property type="evidence" value="ECO:0007669"/>
    <property type="project" value="UniProtKB-ARBA"/>
</dbReference>
<dbReference type="GO" id="GO:0015833">
    <property type="term" value="P:peptide transport"/>
    <property type="evidence" value="ECO:0007669"/>
    <property type="project" value="InterPro"/>
</dbReference>
<evidence type="ECO:0000256" key="1">
    <source>
        <dbReference type="ARBA" id="ARBA00005417"/>
    </source>
</evidence>
<dbReference type="AlphaFoldDB" id="A0A3A9AVY5"/>
<dbReference type="CDD" id="cd03257">
    <property type="entry name" value="ABC_NikE_OppD_transporters"/>
    <property type="match status" value="1"/>
</dbReference>
<comment type="similarity">
    <text evidence="1">Belongs to the ABC transporter superfamily.</text>
</comment>
<gene>
    <name evidence="6" type="ORF">D7V94_08830</name>
</gene>
<dbReference type="RefSeq" id="WP_120468885.1">
    <property type="nucleotide sequence ID" value="NZ_RAYQ01000008.1"/>
</dbReference>
<dbReference type="InterPro" id="IPR003593">
    <property type="entry name" value="AAA+_ATPase"/>
</dbReference>
<dbReference type="PANTHER" id="PTHR43776">
    <property type="entry name" value="TRANSPORT ATP-BINDING PROTEIN"/>
    <property type="match status" value="1"/>
</dbReference>
<dbReference type="Pfam" id="PF08352">
    <property type="entry name" value="oligo_HPY"/>
    <property type="match status" value="1"/>
</dbReference>
<evidence type="ECO:0000256" key="3">
    <source>
        <dbReference type="ARBA" id="ARBA00022741"/>
    </source>
</evidence>
<feature type="domain" description="ABC transporter" evidence="5">
    <location>
        <begin position="21"/>
        <end position="271"/>
    </location>
</feature>
<reference evidence="6 7" key="1">
    <citation type="submission" date="2018-09" db="EMBL/GenBank/DDBJ databases">
        <title>Murine metabolic-syndrome-specific gut microbial biobank.</title>
        <authorList>
            <person name="Liu C."/>
        </authorList>
    </citation>
    <scope>NUCLEOTIDE SEQUENCE [LARGE SCALE GENOMIC DNA]</scope>
    <source>
        <strain evidence="6 7">0.1xD8-82</strain>
    </source>
</reference>
<dbReference type="InterPro" id="IPR017871">
    <property type="entry name" value="ABC_transporter-like_CS"/>
</dbReference>
<keyword evidence="4 6" id="KW-0067">ATP-binding</keyword>
<dbReference type="InterPro" id="IPR050319">
    <property type="entry name" value="ABC_transp_ATP-bind"/>
</dbReference>
<dbReference type="EMBL" id="RAYQ01000008">
    <property type="protein sequence ID" value="RKI91703.1"/>
    <property type="molecule type" value="Genomic_DNA"/>
</dbReference>
<dbReference type="PANTHER" id="PTHR43776:SF8">
    <property type="entry name" value="ABC TRANSPORTER, ATP-BINDING PROTEIN"/>
    <property type="match status" value="1"/>
</dbReference>
<evidence type="ECO:0000256" key="2">
    <source>
        <dbReference type="ARBA" id="ARBA00022448"/>
    </source>
</evidence>
<accession>A0A3A9AVY5</accession>
<dbReference type="Gene3D" id="3.40.50.300">
    <property type="entry name" value="P-loop containing nucleotide triphosphate hydrolases"/>
    <property type="match status" value="1"/>
</dbReference>
<comment type="caution">
    <text evidence="6">The sequence shown here is derived from an EMBL/GenBank/DDBJ whole genome shotgun (WGS) entry which is preliminary data.</text>
</comment>
<dbReference type="Pfam" id="PF00005">
    <property type="entry name" value="ABC_tran"/>
    <property type="match status" value="1"/>
</dbReference>
<evidence type="ECO:0000256" key="4">
    <source>
        <dbReference type="ARBA" id="ARBA00022840"/>
    </source>
</evidence>